<dbReference type="Pfam" id="PF01214">
    <property type="entry name" value="CK_II_beta"/>
    <property type="match status" value="1"/>
</dbReference>
<dbReference type="GO" id="GO:0022625">
    <property type="term" value="C:cytosolic large ribosomal subunit"/>
    <property type="evidence" value="ECO:0007669"/>
    <property type="project" value="TreeGrafter"/>
</dbReference>
<keyword evidence="4 6" id="KW-0687">Ribonucleoprotein</keyword>
<dbReference type="PROSITE" id="PS01170">
    <property type="entry name" value="RIBOSOMAL_L6E"/>
    <property type="match status" value="1"/>
</dbReference>
<dbReference type="InterPro" id="IPR035991">
    <property type="entry name" value="Casein_kinase_II_beta-like"/>
</dbReference>
<feature type="region of interest" description="Disordered" evidence="7">
    <location>
        <begin position="509"/>
        <end position="584"/>
    </location>
</feature>
<evidence type="ECO:0000256" key="1">
    <source>
        <dbReference type="ARBA" id="ARBA00006941"/>
    </source>
</evidence>
<dbReference type="EMBL" id="SPOI01000242">
    <property type="protein sequence ID" value="TIB31032.1"/>
    <property type="molecule type" value="Genomic_DNA"/>
</dbReference>
<dbReference type="Gene3D" id="2.30.30.30">
    <property type="match status" value="1"/>
</dbReference>
<dbReference type="InterPro" id="IPR008991">
    <property type="entry name" value="Translation_prot_SH3-like_sf"/>
</dbReference>
<dbReference type="InterPro" id="IPR000704">
    <property type="entry name" value="Casein_kinase_II_reg-sub"/>
</dbReference>
<dbReference type="Gene3D" id="2.20.25.20">
    <property type="match status" value="1"/>
</dbReference>
<comment type="similarity">
    <text evidence="2 6">Belongs to the eukaryotic ribosomal protein eL6 family.</text>
</comment>
<feature type="compositionally biased region" description="Acidic residues" evidence="7">
    <location>
        <begin position="559"/>
        <end position="575"/>
    </location>
</feature>
<dbReference type="PANTHER" id="PTHR10715:SF0">
    <property type="entry name" value="LARGE RIBOSOMAL SUBUNIT PROTEIN EL6"/>
    <property type="match status" value="1"/>
</dbReference>
<proteinExistence type="inferred from homology"/>
<comment type="function">
    <text evidence="5">Regulatory subunit of casein kinase II/CK2. As part of the kinase complex regulates the basal catalytic activity of the alpha subunit a constitutively active serine/threonine-protein kinase that phosphorylates a large number of substrates containing acidic residues C-terminal to the phosphorylated serine or threonine.</text>
</comment>
<feature type="compositionally biased region" description="Polar residues" evidence="7">
    <location>
        <begin position="528"/>
        <end position="544"/>
    </location>
</feature>
<evidence type="ECO:0000313" key="9">
    <source>
        <dbReference type="Proteomes" id="UP000310689"/>
    </source>
</evidence>
<keyword evidence="3 6" id="KW-0689">Ribosomal protein</keyword>
<evidence type="ECO:0000256" key="3">
    <source>
        <dbReference type="ARBA" id="ARBA00022980"/>
    </source>
</evidence>
<comment type="similarity">
    <text evidence="1">Belongs to the casein kinase 2 subunit beta family.</text>
</comment>
<dbReference type="GO" id="GO:0003723">
    <property type="term" value="F:RNA binding"/>
    <property type="evidence" value="ECO:0007669"/>
    <property type="project" value="TreeGrafter"/>
</dbReference>
<accession>A0A4T0JQY3</accession>
<sequence>MVSLQQRSRPIAKNVGRLTRTQLYTKRGLFKGQKKGVAPQKEAQAESKTKTVGGAKNGGQRQVPTTKARAFYPSEDVAVPTKARKAQRPTKLRESITPGTVLILLAGRFRGKRVVFLKQLNSGLLLVTGPFKVNGVPLRRVNQAYVIATSTKVNVGAVDSSKLNDAYFAKPAVKNATKEEAFFGDKVEKKQYPAEKAQEQKNVDKAILAEIKKVDGLTKYLNASFGLSRGEFPHEVGFFLVVKSISMAGERADEEMEILEENNPESIVYGGSAIQHFIFNVDKLVLFITCVDCSSVWCTSPHALAAGHEYFAEVSEDFIEDEFNLTGLAGIVGFYKEALEMILDVEPEESLKIPDVSIVEHSAEMLYGLIHARFILTRVGLQQMVEKYENGHFGFCPRFCCQSCPVVPCGRSDTPGVDTVKLYCPNCMDIYVPPSSRFQGVDGSFFGTTFPHLLFHTYKDLQPSIVLPVNDDDTVDYQAIAESHYKPAATKIYTPKIYGFRISEKSRSGPRMQWLRMRPTSQKELDSVDNQGRIKNSNIQQFNRVQGDGRWKKQGKLFDEDDDEDIHSESDEEEEGKATQQQPS</sequence>
<dbReference type="AlphaFoldDB" id="A0A4T0JQY3"/>
<dbReference type="GO" id="GO:0002181">
    <property type="term" value="P:cytoplasmic translation"/>
    <property type="evidence" value="ECO:0007669"/>
    <property type="project" value="TreeGrafter"/>
</dbReference>
<evidence type="ECO:0000256" key="6">
    <source>
        <dbReference type="RuleBase" id="RU000662"/>
    </source>
</evidence>
<evidence type="ECO:0000256" key="7">
    <source>
        <dbReference type="SAM" id="MobiDB-lite"/>
    </source>
</evidence>
<dbReference type="GO" id="GO:0019887">
    <property type="term" value="F:protein kinase regulator activity"/>
    <property type="evidence" value="ECO:0007669"/>
    <property type="project" value="InterPro"/>
</dbReference>
<dbReference type="InterPro" id="IPR041997">
    <property type="entry name" value="Ribosomal_eL6_KOW"/>
</dbReference>
<dbReference type="FunFam" id="2.30.30.30:FF:000014">
    <property type="entry name" value="60S ribosomal protein L6"/>
    <property type="match status" value="1"/>
</dbReference>
<dbReference type="SMART" id="SM01085">
    <property type="entry name" value="CK_II_beta"/>
    <property type="match status" value="1"/>
</dbReference>
<evidence type="ECO:0000313" key="8">
    <source>
        <dbReference type="EMBL" id="TIB31032.1"/>
    </source>
</evidence>
<evidence type="ECO:0000256" key="5">
    <source>
        <dbReference type="ARBA" id="ARBA00045899"/>
    </source>
</evidence>
<dbReference type="SUPFAM" id="SSF57798">
    <property type="entry name" value="Casein kinase II beta subunit"/>
    <property type="match status" value="1"/>
</dbReference>
<evidence type="ECO:0000256" key="2">
    <source>
        <dbReference type="ARBA" id="ARBA00010592"/>
    </source>
</evidence>
<dbReference type="GO" id="GO:0003735">
    <property type="term" value="F:structural constituent of ribosome"/>
    <property type="evidence" value="ECO:0007669"/>
    <property type="project" value="InterPro"/>
</dbReference>
<dbReference type="InterPro" id="IPR014722">
    <property type="entry name" value="Rib_uL2_dom2"/>
</dbReference>
<reference evidence="8 9" key="1">
    <citation type="submission" date="2019-03" db="EMBL/GenBank/DDBJ databases">
        <title>Sequencing 23 genomes of Wallemia ichthyophaga.</title>
        <authorList>
            <person name="Gostincar C."/>
        </authorList>
    </citation>
    <scope>NUCLEOTIDE SEQUENCE [LARGE SCALE GENOMIC DNA]</scope>
    <source>
        <strain evidence="8 9">EXF-6200</strain>
    </source>
</reference>
<dbReference type="SUPFAM" id="SSF50104">
    <property type="entry name" value="Translation proteins SH3-like domain"/>
    <property type="match status" value="1"/>
</dbReference>
<protein>
    <recommendedName>
        <fullName evidence="6">60S ribosomal protein L6</fullName>
    </recommendedName>
</protein>
<comment type="caution">
    <text evidence="8">The sequence shown here is derived from an EMBL/GenBank/DDBJ whole genome shotgun (WGS) entry which is preliminary data.</text>
</comment>
<dbReference type="Proteomes" id="UP000310689">
    <property type="component" value="Unassembled WGS sequence"/>
</dbReference>
<dbReference type="CDD" id="cd13156">
    <property type="entry name" value="KOW_RPL6"/>
    <property type="match status" value="1"/>
</dbReference>
<name>A0A4T0JQY3_WALIC</name>
<dbReference type="Gene3D" id="1.10.1820.10">
    <property type="entry name" value="protein kinase ck2 holoenzyme, chain C, domain 1"/>
    <property type="match status" value="1"/>
</dbReference>
<organism evidence="8 9">
    <name type="scientific">Wallemia ichthyophaga</name>
    <dbReference type="NCBI Taxonomy" id="245174"/>
    <lineage>
        <taxon>Eukaryota</taxon>
        <taxon>Fungi</taxon>
        <taxon>Dikarya</taxon>
        <taxon>Basidiomycota</taxon>
        <taxon>Wallemiomycotina</taxon>
        <taxon>Wallemiomycetes</taxon>
        <taxon>Wallemiales</taxon>
        <taxon>Wallemiaceae</taxon>
        <taxon>Wallemia</taxon>
    </lineage>
</organism>
<dbReference type="GO" id="GO:0005956">
    <property type="term" value="C:protein kinase CK2 complex"/>
    <property type="evidence" value="ECO:0007669"/>
    <property type="project" value="InterPro"/>
</dbReference>
<dbReference type="GO" id="GO:0000027">
    <property type="term" value="P:ribosomal large subunit assembly"/>
    <property type="evidence" value="ECO:0007669"/>
    <property type="project" value="TreeGrafter"/>
</dbReference>
<dbReference type="InterPro" id="IPR049633">
    <property type="entry name" value="Ribosomal_eL6_CS"/>
</dbReference>
<dbReference type="FunFam" id="2.20.25.20:FF:000001">
    <property type="entry name" value="Casein kinase II subunit beta"/>
    <property type="match status" value="1"/>
</dbReference>
<dbReference type="Pfam" id="PF01159">
    <property type="entry name" value="Ribosomal_L6e"/>
    <property type="match status" value="1"/>
</dbReference>
<feature type="region of interest" description="Disordered" evidence="7">
    <location>
        <begin position="27"/>
        <end position="64"/>
    </location>
</feature>
<dbReference type="InterPro" id="IPR000915">
    <property type="entry name" value="60S_ribosomal_eL6"/>
</dbReference>
<dbReference type="PRINTS" id="PR00472">
    <property type="entry name" value="CASNKINASEII"/>
</dbReference>
<evidence type="ECO:0000256" key="4">
    <source>
        <dbReference type="ARBA" id="ARBA00023274"/>
    </source>
</evidence>
<dbReference type="InterPro" id="IPR016149">
    <property type="entry name" value="Casein_kin_II_reg-sub_N"/>
</dbReference>
<gene>
    <name evidence="8" type="ORF">E3P86_03397</name>
</gene>
<dbReference type="PANTHER" id="PTHR10715">
    <property type="entry name" value="60S RIBOSOMAL PROTEIN L6"/>
    <property type="match status" value="1"/>
</dbReference>